<dbReference type="AlphaFoldDB" id="A0A6L2LED7"/>
<evidence type="ECO:0000313" key="2">
    <source>
        <dbReference type="EMBL" id="GEU58972.1"/>
    </source>
</evidence>
<feature type="region of interest" description="Disordered" evidence="1">
    <location>
        <begin position="83"/>
        <end position="160"/>
    </location>
</feature>
<protein>
    <submittedName>
        <fullName evidence="2">Ribonuclease H-like domain-containing protein</fullName>
    </submittedName>
</protein>
<accession>A0A6L2LED7</accession>
<name>A0A6L2LED7_TANCI</name>
<sequence>MHEVPPYITGTFMPTSYTSDLAETQVTFGSKSNTSSLNTSDTNNFVSYDNSDNKSHLIKDCDVYDTVDNFPYVISNATFVPAGSRTSSASISAGRSIPAPSRNKPASIHAGRSIPAASRSRPTSINAGRSIPAASRNRPTSIHASRHIHTGRINKPAPFPAGRSIPTGWTNLAARPFFGPTNLYFDNVCWPGRNKEKLDDFVQIKGGTVTFGGGDGKITGKGIIRTSKLNFENVYYVEELQNFNLFSVSQIRDKKNKVLFTDDECLVLTKEF</sequence>
<reference evidence="2" key="1">
    <citation type="journal article" date="2019" name="Sci. Rep.">
        <title>Draft genome of Tanacetum cinerariifolium, the natural source of mosquito coil.</title>
        <authorList>
            <person name="Yamashiro T."/>
            <person name="Shiraishi A."/>
            <person name="Satake H."/>
            <person name="Nakayama K."/>
        </authorList>
    </citation>
    <scope>NUCLEOTIDE SEQUENCE</scope>
</reference>
<gene>
    <name evidence="2" type="ORF">Tci_030950</name>
</gene>
<evidence type="ECO:0000256" key="1">
    <source>
        <dbReference type="SAM" id="MobiDB-lite"/>
    </source>
</evidence>
<feature type="compositionally biased region" description="Polar residues" evidence="1">
    <location>
        <begin position="84"/>
        <end position="93"/>
    </location>
</feature>
<proteinExistence type="predicted"/>
<comment type="caution">
    <text evidence="2">The sequence shown here is derived from an EMBL/GenBank/DDBJ whole genome shotgun (WGS) entry which is preliminary data.</text>
</comment>
<organism evidence="2">
    <name type="scientific">Tanacetum cinerariifolium</name>
    <name type="common">Dalmatian daisy</name>
    <name type="synonym">Chrysanthemum cinerariifolium</name>
    <dbReference type="NCBI Taxonomy" id="118510"/>
    <lineage>
        <taxon>Eukaryota</taxon>
        <taxon>Viridiplantae</taxon>
        <taxon>Streptophyta</taxon>
        <taxon>Embryophyta</taxon>
        <taxon>Tracheophyta</taxon>
        <taxon>Spermatophyta</taxon>
        <taxon>Magnoliopsida</taxon>
        <taxon>eudicotyledons</taxon>
        <taxon>Gunneridae</taxon>
        <taxon>Pentapetalae</taxon>
        <taxon>asterids</taxon>
        <taxon>campanulids</taxon>
        <taxon>Asterales</taxon>
        <taxon>Asteraceae</taxon>
        <taxon>Asteroideae</taxon>
        <taxon>Anthemideae</taxon>
        <taxon>Anthemidinae</taxon>
        <taxon>Tanacetum</taxon>
    </lineage>
</organism>
<dbReference type="EMBL" id="BKCJ010004091">
    <property type="protein sequence ID" value="GEU58972.1"/>
    <property type="molecule type" value="Genomic_DNA"/>
</dbReference>